<dbReference type="EMBL" id="LK028576">
    <property type="protein sequence ID" value="CDS14988.1"/>
    <property type="molecule type" value="Genomic_DNA"/>
</dbReference>
<evidence type="ECO:0000313" key="3">
    <source>
        <dbReference type="WBParaSite" id="EgrG_002011700"/>
    </source>
</evidence>
<evidence type="ECO:0000313" key="2">
    <source>
        <dbReference type="Proteomes" id="UP000492820"/>
    </source>
</evidence>
<organism evidence="1">
    <name type="scientific">Echinococcus granulosus</name>
    <name type="common">Hydatid tapeworm</name>
    <dbReference type="NCBI Taxonomy" id="6210"/>
    <lineage>
        <taxon>Eukaryota</taxon>
        <taxon>Metazoa</taxon>
        <taxon>Spiralia</taxon>
        <taxon>Lophotrochozoa</taxon>
        <taxon>Platyhelminthes</taxon>
        <taxon>Cestoda</taxon>
        <taxon>Eucestoda</taxon>
        <taxon>Cyclophyllidea</taxon>
        <taxon>Taeniidae</taxon>
        <taxon>Echinococcus</taxon>
        <taxon>Echinococcus granulosus group</taxon>
    </lineage>
</organism>
<dbReference type="AlphaFoldDB" id="A0A068W9A3"/>
<dbReference type="WBParaSite" id="EgrG_002011700">
    <property type="protein sequence ID" value="EgrG_002011700"/>
    <property type="gene ID" value="EgrG_002011700"/>
</dbReference>
<accession>A0A068W9A3</accession>
<dbReference type="Proteomes" id="UP000492820">
    <property type="component" value="Unassembled WGS sequence"/>
</dbReference>
<reference evidence="1" key="2">
    <citation type="submission" date="2014-06" db="EMBL/GenBank/DDBJ databases">
        <authorList>
            <person name="Aslett M."/>
        </authorList>
    </citation>
    <scope>NUCLEOTIDE SEQUENCE</scope>
</reference>
<name>A0A068W9A3_ECHGR</name>
<reference evidence="1 2" key="1">
    <citation type="journal article" date="2013" name="Nature">
        <title>The genomes of four tapeworm species reveal adaptations to parasitism.</title>
        <authorList>
            <person name="Tsai I.J."/>
            <person name="Zarowiecki M."/>
            <person name="Holroyd N."/>
            <person name="Garciarrubio A."/>
            <person name="Sanchez-Flores A."/>
            <person name="Brooks K.L."/>
            <person name="Tracey A."/>
            <person name="Bobes R.J."/>
            <person name="Fragoso G."/>
            <person name="Sciutto E."/>
            <person name="Aslett M."/>
            <person name="Beasley H."/>
            <person name="Bennett H.M."/>
            <person name="Cai J."/>
            <person name="Camicia F."/>
            <person name="Clark R."/>
            <person name="Cucher M."/>
            <person name="De Silva N."/>
            <person name="Day T.A."/>
            <person name="Deplazes P."/>
            <person name="Estrada K."/>
            <person name="Fernandez C."/>
            <person name="Holland P.W."/>
            <person name="Hou J."/>
            <person name="Hu S."/>
            <person name="Huckvale T."/>
            <person name="Hung S.S."/>
            <person name="Kamenetzky L."/>
            <person name="Keane J.A."/>
            <person name="Kiss F."/>
            <person name="Koziol U."/>
            <person name="Lambert O."/>
            <person name="Liu K."/>
            <person name="Luo X."/>
            <person name="Luo Y."/>
            <person name="Macchiaroli N."/>
            <person name="Nichol S."/>
            <person name="Paps J."/>
            <person name="Parkinson J."/>
            <person name="Pouchkina-Stantcheva N."/>
            <person name="Riddiford N."/>
            <person name="Rosenzvit M."/>
            <person name="Salinas G."/>
            <person name="Wasmuth J.D."/>
            <person name="Zamanian M."/>
            <person name="Zheng Y."/>
            <person name="Cai X."/>
            <person name="Soberon X."/>
            <person name="Olson P.D."/>
            <person name="Laclette J.P."/>
            <person name="Brehm K."/>
            <person name="Berriman M."/>
            <person name="Garciarrubio A."/>
            <person name="Bobes R.J."/>
            <person name="Fragoso G."/>
            <person name="Sanchez-Flores A."/>
            <person name="Estrada K."/>
            <person name="Cevallos M.A."/>
            <person name="Morett E."/>
            <person name="Gonzalez V."/>
            <person name="Portillo T."/>
            <person name="Ochoa-Leyva A."/>
            <person name="Jose M.V."/>
            <person name="Sciutto E."/>
            <person name="Landa A."/>
            <person name="Jimenez L."/>
            <person name="Valdes V."/>
            <person name="Carrero J.C."/>
            <person name="Larralde C."/>
            <person name="Morales-Montor J."/>
            <person name="Limon-Lason J."/>
            <person name="Soberon X."/>
            <person name="Laclette J.P."/>
        </authorList>
    </citation>
    <scope>NUCLEOTIDE SEQUENCE [LARGE SCALE GENOMIC DNA]</scope>
</reference>
<proteinExistence type="predicted"/>
<reference evidence="3" key="3">
    <citation type="submission" date="2020-10" db="UniProtKB">
        <authorList>
            <consortium name="WormBaseParasite"/>
        </authorList>
    </citation>
    <scope>IDENTIFICATION</scope>
</reference>
<protein>
    <submittedName>
        <fullName evidence="1 3">Uncharacterized protein</fullName>
    </submittedName>
</protein>
<evidence type="ECO:0000313" key="1">
    <source>
        <dbReference type="EMBL" id="CDS14988.1"/>
    </source>
</evidence>
<sequence length="114" mass="12395">MGSKSVSIEGASISKTDKFISLVSSYFTAELRKARSHAAPESGKEVLAPPLHSLHTSPTTMFNASSCPRTITCNGRIDSWEAKVRLLEIAAAVFKIGETHIYLTLEKESTRKGN</sequence>
<gene>
    <name evidence="1" type="ORF">EgrG_002011700</name>
</gene>